<evidence type="ECO:0000313" key="2">
    <source>
        <dbReference type="Proteomes" id="UP000253410"/>
    </source>
</evidence>
<gene>
    <name evidence="1" type="ORF">DF182_02185</name>
</gene>
<dbReference type="RefSeq" id="WP_113614043.1">
    <property type="nucleotide sequence ID" value="NZ_QFFJ01000001.1"/>
</dbReference>
<protein>
    <submittedName>
        <fullName evidence="1">DUF3037 domain-containing protein</fullName>
    </submittedName>
</protein>
<accession>A0A365XZE5</accession>
<sequence length="127" mass="14377">MQENHLYEYAVIRVVPRVEREEFLNVGVMLYCKKQKFLQASYHLCETRLRALFPDINIPEVQAYLCAIEKICAGGPQGGPIGMLDLASRFRWLTATRSTIIQTSKTHGGLCTDAAATLQRLHQQLVL</sequence>
<comment type="caution">
    <text evidence="1">The sequence shown here is derived from an EMBL/GenBank/DDBJ whole genome shotgun (WGS) entry which is preliminary data.</text>
</comment>
<dbReference type="InterPro" id="IPR021398">
    <property type="entry name" value="DUF3037"/>
</dbReference>
<dbReference type="Proteomes" id="UP000253410">
    <property type="component" value="Unassembled WGS sequence"/>
</dbReference>
<name>A0A365XZE5_9BACT</name>
<dbReference type="Pfam" id="PF11236">
    <property type="entry name" value="DUF3037"/>
    <property type="match status" value="1"/>
</dbReference>
<reference evidence="1 2" key="1">
    <citation type="submission" date="2018-05" db="EMBL/GenBank/DDBJ databases">
        <title>Chitinophaga sp. K3CV102501T nov., isolated from isolated from a monsoon evergreen broad-leaved forest soil.</title>
        <authorList>
            <person name="Lv Y."/>
        </authorList>
    </citation>
    <scope>NUCLEOTIDE SEQUENCE [LARGE SCALE GENOMIC DNA]</scope>
    <source>
        <strain evidence="1 2">GDMCC 1.1325</strain>
    </source>
</reference>
<proteinExistence type="predicted"/>
<keyword evidence="2" id="KW-1185">Reference proteome</keyword>
<dbReference type="EMBL" id="QFFJ01000001">
    <property type="protein sequence ID" value="RBL91448.1"/>
    <property type="molecule type" value="Genomic_DNA"/>
</dbReference>
<dbReference type="AlphaFoldDB" id="A0A365XZE5"/>
<dbReference type="OrthoDB" id="9803207at2"/>
<organism evidence="1 2">
    <name type="scientific">Chitinophaga flava</name>
    <dbReference type="NCBI Taxonomy" id="2259036"/>
    <lineage>
        <taxon>Bacteria</taxon>
        <taxon>Pseudomonadati</taxon>
        <taxon>Bacteroidota</taxon>
        <taxon>Chitinophagia</taxon>
        <taxon>Chitinophagales</taxon>
        <taxon>Chitinophagaceae</taxon>
        <taxon>Chitinophaga</taxon>
    </lineage>
</organism>
<evidence type="ECO:0000313" key="1">
    <source>
        <dbReference type="EMBL" id="RBL91448.1"/>
    </source>
</evidence>